<keyword evidence="5 7" id="KW-1133">Transmembrane helix</keyword>
<protein>
    <submittedName>
        <fullName evidence="10">Cation diffusion facilitator family transporter</fullName>
    </submittedName>
</protein>
<accession>A0A922PUU2</accession>
<keyword evidence="6 7" id="KW-0472">Membrane</keyword>
<dbReference type="Proteomes" id="UP000051085">
    <property type="component" value="Unassembled WGS sequence"/>
</dbReference>
<dbReference type="InterPro" id="IPR027470">
    <property type="entry name" value="Cation_efflux_CTD"/>
</dbReference>
<dbReference type="GO" id="GO:0016020">
    <property type="term" value="C:membrane"/>
    <property type="evidence" value="ECO:0007669"/>
    <property type="project" value="UniProtKB-SubCell"/>
</dbReference>
<feature type="transmembrane region" description="Helical" evidence="7">
    <location>
        <begin position="65"/>
        <end position="85"/>
    </location>
</feature>
<feature type="transmembrane region" description="Helical" evidence="7">
    <location>
        <begin position="198"/>
        <end position="219"/>
    </location>
</feature>
<feature type="transmembrane region" description="Helical" evidence="7">
    <location>
        <begin position="122"/>
        <end position="140"/>
    </location>
</feature>
<dbReference type="PANTHER" id="PTHR43840:SF50">
    <property type="entry name" value="MANGANESE EFFLUX SYSTEM PROTEIN MNES"/>
    <property type="match status" value="1"/>
</dbReference>
<dbReference type="NCBIfam" id="TIGR01297">
    <property type="entry name" value="CDF"/>
    <property type="match status" value="1"/>
</dbReference>
<evidence type="ECO:0000256" key="2">
    <source>
        <dbReference type="ARBA" id="ARBA00008114"/>
    </source>
</evidence>
<dbReference type="Pfam" id="PF01545">
    <property type="entry name" value="Cation_efflux"/>
    <property type="match status" value="1"/>
</dbReference>
<evidence type="ECO:0000259" key="9">
    <source>
        <dbReference type="Pfam" id="PF16916"/>
    </source>
</evidence>
<evidence type="ECO:0000256" key="1">
    <source>
        <dbReference type="ARBA" id="ARBA00004141"/>
    </source>
</evidence>
<evidence type="ECO:0000256" key="5">
    <source>
        <dbReference type="ARBA" id="ARBA00022989"/>
    </source>
</evidence>
<comment type="caution">
    <text evidence="10">The sequence shown here is derived from an EMBL/GenBank/DDBJ whole genome shotgun (WGS) entry which is preliminary data.</text>
</comment>
<sequence length="343" mass="38309">MNLSKFKKHVIREMKQWEQSQAHELTKIRAAQRHLIYNVVAYLAISILEYWLAAISQSQTLRADAFNNLSGIISTVLLMMGLHIARDINDNDIAGAKLPDSKYQKVLGGDQRIQFVRWRYETVFSLVTAVVMVSIALSVIGDGIRGLLTPARRVVPEPVAIVGAGIASVIMLVVWYMNRRTGHQLSNAALLASAQDSLSDAFTSIGTMVAIAGALLFHLTWLDGVTSIVVGFFILYSGLKIFFETSLNLADYFDPKAEQQYYDAIRNVKKVHQIVELKAHYNGNVVSLDATLIVNGKMTVLESYQLSEKIERMLRKEFGIIDVDISFMPDPHSFSDKDVSGHF</sequence>
<dbReference type="InterPro" id="IPR027469">
    <property type="entry name" value="Cation_efflux_TMD_sf"/>
</dbReference>
<dbReference type="PANTHER" id="PTHR43840">
    <property type="entry name" value="MITOCHONDRIAL METAL TRANSPORTER 1-RELATED"/>
    <property type="match status" value="1"/>
</dbReference>
<dbReference type="SUPFAM" id="SSF160240">
    <property type="entry name" value="Cation efflux protein cytoplasmic domain-like"/>
    <property type="match status" value="1"/>
</dbReference>
<organism evidence="10 11">
    <name type="scientific">Limosilactobacillus pontis DSM 8475</name>
    <dbReference type="NCBI Taxonomy" id="1423794"/>
    <lineage>
        <taxon>Bacteria</taxon>
        <taxon>Bacillati</taxon>
        <taxon>Bacillota</taxon>
        <taxon>Bacilli</taxon>
        <taxon>Lactobacillales</taxon>
        <taxon>Lactobacillaceae</taxon>
        <taxon>Limosilactobacillus</taxon>
    </lineage>
</organism>
<feature type="transmembrane region" description="Helical" evidence="7">
    <location>
        <begin position="160"/>
        <end position="177"/>
    </location>
</feature>
<comment type="similarity">
    <text evidence="2">Belongs to the cation diffusion facilitator (CDF) transporter (TC 2.A.4) family.</text>
</comment>
<feature type="domain" description="Cation efflux protein cytoplasmic" evidence="9">
    <location>
        <begin position="257"/>
        <end position="323"/>
    </location>
</feature>
<dbReference type="InterPro" id="IPR036837">
    <property type="entry name" value="Cation_efflux_CTD_sf"/>
</dbReference>
<evidence type="ECO:0000256" key="6">
    <source>
        <dbReference type="ARBA" id="ARBA00023136"/>
    </source>
</evidence>
<feature type="transmembrane region" description="Helical" evidence="7">
    <location>
        <begin position="225"/>
        <end position="243"/>
    </location>
</feature>
<dbReference type="AlphaFoldDB" id="A0A922PUU2"/>
<keyword evidence="3" id="KW-0813">Transport</keyword>
<reference evidence="10 11" key="1">
    <citation type="journal article" date="2015" name="Genome Announc.">
        <title>Expanding the biotechnology potential of lactobacilli through comparative genomics of 213 strains and associated genera.</title>
        <authorList>
            <person name="Sun Z."/>
            <person name="Harris H.M."/>
            <person name="McCann A."/>
            <person name="Guo C."/>
            <person name="Argimon S."/>
            <person name="Zhang W."/>
            <person name="Yang X."/>
            <person name="Jeffery I.B."/>
            <person name="Cooney J.C."/>
            <person name="Kagawa T.F."/>
            <person name="Liu W."/>
            <person name="Song Y."/>
            <person name="Salvetti E."/>
            <person name="Wrobel A."/>
            <person name="Rasinkangas P."/>
            <person name="Parkhill J."/>
            <person name="Rea M.C."/>
            <person name="O'Sullivan O."/>
            <person name="Ritari J."/>
            <person name="Douillard F.P."/>
            <person name="Paul Ross R."/>
            <person name="Yang R."/>
            <person name="Briner A.E."/>
            <person name="Felis G.E."/>
            <person name="de Vos W.M."/>
            <person name="Barrangou R."/>
            <person name="Klaenhammer T.R."/>
            <person name="Caufield P.W."/>
            <person name="Cui Y."/>
            <person name="Zhang H."/>
            <person name="O'Toole P.W."/>
        </authorList>
    </citation>
    <scope>NUCLEOTIDE SEQUENCE [LARGE SCALE GENOMIC DNA]</scope>
    <source>
        <strain evidence="10 11">DSM 8475</strain>
    </source>
</reference>
<comment type="subcellular location">
    <subcellularLocation>
        <location evidence="1">Membrane</location>
        <topology evidence="1">Multi-pass membrane protein</topology>
    </subcellularLocation>
</comment>
<gene>
    <name evidence="10" type="ORF">FD34_GL001597</name>
</gene>
<name>A0A922PUU2_9LACO</name>
<dbReference type="EMBL" id="AZGO01000043">
    <property type="protein sequence ID" value="KRM36905.1"/>
    <property type="molecule type" value="Genomic_DNA"/>
</dbReference>
<proteinExistence type="inferred from homology"/>
<dbReference type="InterPro" id="IPR058533">
    <property type="entry name" value="Cation_efflux_TM"/>
</dbReference>
<dbReference type="InterPro" id="IPR050291">
    <property type="entry name" value="CDF_Transporter"/>
</dbReference>
<keyword evidence="4 7" id="KW-0812">Transmembrane</keyword>
<dbReference type="Gene3D" id="3.30.70.1350">
    <property type="entry name" value="Cation efflux protein, cytoplasmic domain"/>
    <property type="match status" value="1"/>
</dbReference>
<evidence type="ECO:0000313" key="10">
    <source>
        <dbReference type="EMBL" id="KRM36905.1"/>
    </source>
</evidence>
<evidence type="ECO:0000256" key="7">
    <source>
        <dbReference type="SAM" id="Phobius"/>
    </source>
</evidence>
<dbReference type="Pfam" id="PF16916">
    <property type="entry name" value="ZT_dimer"/>
    <property type="match status" value="1"/>
</dbReference>
<dbReference type="GO" id="GO:0008324">
    <property type="term" value="F:monoatomic cation transmembrane transporter activity"/>
    <property type="evidence" value="ECO:0007669"/>
    <property type="project" value="InterPro"/>
</dbReference>
<evidence type="ECO:0000313" key="11">
    <source>
        <dbReference type="Proteomes" id="UP000051085"/>
    </source>
</evidence>
<evidence type="ECO:0000256" key="4">
    <source>
        <dbReference type="ARBA" id="ARBA00022692"/>
    </source>
</evidence>
<evidence type="ECO:0000256" key="3">
    <source>
        <dbReference type="ARBA" id="ARBA00022448"/>
    </source>
</evidence>
<feature type="domain" description="Cation efflux protein transmembrane" evidence="8">
    <location>
        <begin position="112"/>
        <end position="249"/>
    </location>
</feature>
<dbReference type="Gene3D" id="1.20.1510.10">
    <property type="entry name" value="Cation efflux protein transmembrane domain"/>
    <property type="match status" value="1"/>
</dbReference>
<dbReference type="InterPro" id="IPR002524">
    <property type="entry name" value="Cation_efflux"/>
</dbReference>
<feature type="transmembrane region" description="Helical" evidence="7">
    <location>
        <begin position="35"/>
        <end position="53"/>
    </location>
</feature>
<evidence type="ECO:0000259" key="8">
    <source>
        <dbReference type="Pfam" id="PF01545"/>
    </source>
</evidence>
<dbReference type="SUPFAM" id="SSF161111">
    <property type="entry name" value="Cation efflux protein transmembrane domain-like"/>
    <property type="match status" value="1"/>
</dbReference>